<dbReference type="InterPro" id="IPR027304">
    <property type="entry name" value="Trigger_fact/SurA_dom_sf"/>
</dbReference>
<proteinExistence type="predicted"/>
<dbReference type="PANTHER" id="PTHR47245:SF2">
    <property type="entry name" value="PEPTIDYL-PROLYL CIS-TRANS ISOMERASE HP_0175-RELATED"/>
    <property type="match status" value="1"/>
</dbReference>
<comment type="caution">
    <text evidence="5">The sequence shown here is derived from an EMBL/GenBank/DDBJ whole genome shotgun (WGS) entry which is preliminary data.</text>
</comment>
<dbReference type="Pfam" id="PF13624">
    <property type="entry name" value="SurA_N_3"/>
    <property type="match status" value="1"/>
</dbReference>
<dbReference type="Pfam" id="PF00639">
    <property type="entry name" value="Rotamase"/>
    <property type="match status" value="1"/>
</dbReference>
<accession>A0A8J6PFM3</accession>
<feature type="chain" id="PRO_5038854396" evidence="3">
    <location>
        <begin position="23"/>
        <end position="325"/>
    </location>
</feature>
<feature type="domain" description="PpiC" evidence="4">
    <location>
        <begin position="168"/>
        <end position="275"/>
    </location>
</feature>
<evidence type="ECO:0000256" key="2">
    <source>
        <dbReference type="SAM" id="Coils"/>
    </source>
</evidence>
<dbReference type="PROSITE" id="PS51257">
    <property type="entry name" value="PROKAR_LIPOPROTEIN"/>
    <property type="match status" value="1"/>
</dbReference>
<dbReference type="InterPro" id="IPR000297">
    <property type="entry name" value="PPIase_PpiC"/>
</dbReference>
<gene>
    <name evidence="5" type="ORF">H8702_10400</name>
</gene>
<name>A0A8J6PFM3_9FIRM</name>
<feature type="coiled-coil region" evidence="2">
    <location>
        <begin position="178"/>
        <end position="205"/>
    </location>
</feature>
<dbReference type="SUPFAM" id="SSF54534">
    <property type="entry name" value="FKBP-like"/>
    <property type="match status" value="1"/>
</dbReference>
<keyword evidence="1" id="KW-0697">Rotamase</keyword>
<dbReference type="PANTHER" id="PTHR47245">
    <property type="entry name" value="PEPTIDYLPROLYL ISOMERASE"/>
    <property type="match status" value="1"/>
</dbReference>
<dbReference type="SUPFAM" id="SSF109998">
    <property type="entry name" value="Triger factor/SurA peptide-binding domain-like"/>
    <property type="match status" value="1"/>
</dbReference>
<dbReference type="InterPro" id="IPR046357">
    <property type="entry name" value="PPIase_dom_sf"/>
</dbReference>
<organism evidence="5 6">
    <name type="scientific">Massiliimalia timonensis</name>
    <dbReference type="NCBI Taxonomy" id="1987501"/>
    <lineage>
        <taxon>Bacteria</taxon>
        <taxon>Bacillati</taxon>
        <taxon>Bacillota</taxon>
        <taxon>Clostridia</taxon>
        <taxon>Eubacteriales</taxon>
        <taxon>Oscillospiraceae</taxon>
        <taxon>Massiliimalia</taxon>
    </lineage>
</organism>
<dbReference type="AlphaFoldDB" id="A0A8J6PFM3"/>
<dbReference type="InterPro" id="IPR050245">
    <property type="entry name" value="PrsA_foldase"/>
</dbReference>
<reference evidence="5" key="1">
    <citation type="submission" date="2020-08" db="EMBL/GenBank/DDBJ databases">
        <title>Genome public.</title>
        <authorList>
            <person name="Liu C."/>
            <person name="Sun Q."/>
        </authorList>
    </citation>
    <scope>NUCLEOTIDE SEQUENCE</scope>
    <source>
        <strain evidence="5">NSJ-15</strain>
    </source>
</reference>
<keyword evidence="3" id="KW-0732">Signal</keyword>
<dbReference type="PROSITE" id="PS50198">
    <property type="entry name" value="PPIC_PPIASE_2"/>
    <property type="match status" value="1"/>
</dbReference>
<evidence type="ECO:0000256" key="3">
    <source>
        <dbReference type="SAM" id="SignalP"/>
    </source>
</evidence>
<evidence type="ECO:0000313" key="5">
    <source>
        <dbReference type="EMBL" id="MBC8611506.1"/>
    </source>
</evidence>
<protein>
    <submittedName>
        <fullName evidence="5">Peptidylprolyl isomerase</fullName>
    </submittedName>
</protein>
<evidence type="ECO:0000313" key="6">
    <source>
        <dbReference type="Proteomes" id="UP000632659"/>
    </source>
</evidence>
<dbReference type="OrthoDB" id="14196at2"/>
<dbReference type="RefSeq" id="WP_158662529.1">
    <property type="nucleotide sequence ID" value="NZ_FYDD01000002.1"/>
</dbReference>
<feature type="coiled-coil region" evidence="2">
    <location>
        <begin position="98"/>
        <end position="132"/>
    </location>
</feature>
<keyword evidence="2" id="KW-0175">Coiled coil</keyword>
<keyword evidence="6" id="KW-1185">Reference proteome</keyword>
<dbReference type="Proteomes" id="UP000632659">
    <property type="component" value="Unassembled WGS sequence"/>
</dbReference>
<evidence type="ECO:0000259" key="4">
    <source>
        <dbReference type="PROSITE" id="PS50198"/>
    </source>
</evidence>
<dbReference type="EMBL" id="JACRTL010000006">
    <property type="protein sequence ID" value="MBC8611506.1"/>
    <property type="molecule type" value="Genomic_DNA"/>
</dbReference>
<dbReference type="Gene3D" id="3.10.50.40">
    <property type="match status" value="1"/>
</dbReference>
<feature type="signal peptide" evidence="3">
    <location>
        <begin position="1"/>
        <end position="22"/>
    </location>
</feature>
<sequence length="325" mass="36694">MKIFKKASCLAAGVVLSVSILAGCGASDLNAAVLNINGQDVSGAELRYFLNNYQAMYDSGDSSYWETNSDQFVSVKTQATQDVIYGYAIRELAKQEGVELTDEEKQSIEDNVSALKANYDSEEALEEALEQSHLTLDVYRSQQEISLLNERLFEKFYGEKTIESIDDKTWYCTKHILVKFADENASKHTEEKEAAEKLLKRAQSGEDFDTLIEEYGEDPGMSQSPQGYYLDANGQTPDGSSFVTEYTEASKSLEIGEISGLVESSYGYHIIKRLPLDMEYIKENVSQFAPDDFNEEYTAKLTDLMNQMDIEYTNAYKKITYKTYQ</sequence>
<dbReference type="GO" id="GO:0003755">
    <property type="term" value="F:peptidyl-prolyl cis-trans isomerase activity"/>
    <property type="evidence" value="ECO:0007669"/>
    <property type="project" value="UniProtKB-KW"/>
</dbReference>
<keyword evidence="1 5" id="KW-0413">Isomerase</keyword>
<evidence type="ECO:0000256" key="1">
    <source>
        <dbReference type="PROSITE-ProRule" id="PRU00278"/>
    </source>
</evidence>
<dbReference type="Gene3D" id="1.10.4030.10">
    <property type="entry name" value="Porin chaperone SurA, peptide-binding domain"/>
    <property type="match status" value="1"/>
</dbReference>